<dbReference type="Proteomes" id="UP000282386">
    <property type="component" value="Chromosome"/>
</dbReference>
<dbReference type="EMBL" id="LR134479">
    <property type="protein sequence ID" value="VEI22447.1"/>
    <property type="molecule type" value="Genomic_DNA"/>
</dbReference>
<dbReference type="InterPro" id="IPR017523">
    <property type="entry name" value="Rv3268"/>
</dbReference>
<accession>A0A7Z9A1M7</accession>
<evidence type="ECO:0008006" key="3">
    <source>
        <dbReference type="Google" id="ProtNLM"/>
    </source>
</evidence>
<evidence type="ECO:0000313" key="2">
    <source>
        <dbReference type="Proteomes" id="UP000282386"/>
    </source>
</evidence>
<sequence>MAENLLPKLSTARSLNQVFHALAAVQTPAIIWHSRGGERIELSGRVLMNWVDKSANLLLNECEVEEGSTLHIESDVHWRCVALCLAALRAGALLNSNEPQVGVALDAATAARFTRSPDFLLLIDRGPLAMRYTGDSEAVFNVYDGEILDFCALVRSEADQFMGMPPHPTTEVLAGVTNADVLAEILKQARSFDSHQVRLDSGEPALAVLLNSQHSFGTPENALAIVCEVLGALVAGYAVLITDPTAGFTPAEIAPILASERAVDTRRQGK</sequence>
<protein>
    <recommendedName>
        <fullName evidence="3">TIGR03089 family protein</fullName>
    </recommendedName>
</protein>
<dbReference type="AlphaFoldDB" id="A0A7Z9A1M7"/>
<dbReference type="SUPFAM" id="SSF56801">
    <property type="entry name" value="Acetyl-CoA synthetase-like"/>
    <property type="match status" value="2"/>
</dbReference>
<organism evidence="1 2">
    <name type="scientific">Rothia aeria</name>
    <dbReference type="NCBI Taxonomy" id="172042"/>
    <lineage>
        <taxon>Bacteria</taxon>
        <taxon>Bacillati</taxon>
        <taxon>Actinomycetota</taxon>
        <taxon>Actinomycetes</taxon>
        <taxon>Micrococcales</taxon>
        <taxon>Micrococcaceae</taxon>
        <taxon>Rothia</taxon>
    </lineage>
</organism>
<dbReference type="RefSeq" id="WP_094758220.1">
    <property type="nucleotide sequence ID" value="NZ_JAOVAP010000007.1"/>
</dbReference>
<evidence type="ECO:0000313" key="1">
    <source>
        <dbReference type="EMBL" id="VEI22447.1"/>
    </source>
</evidence>
<gene>
    <name evidence="1" type="ORF">NCTC10207_00523</name>
</gene>
<reference evidence="1 2" key="1">
    <citation type="submission" date="2018-12" db="EMBL/GenBank/DDBJ databases">
        <authorList>
            <consortium name="Pathogen Informatics"/>
        </authorList>
    </citation>
    <scope>NUCLEOTIDE SEQUENCE [LARGE SCALE GENOMIC DNA]</scope>
    <source>
        <strain evidence="1 2">NCTC10207</strain>
    </source>
</reference>
<proteinExistence type="predicted"/>
<name>A0A7Z9A1M7_9MICC</name>
<dbReference type="NCBIfam" id="TIGR03089">
    <property type="entry name" value="TIGR03089 family protein"/>
    <property type="match status" value="1"/>
</dbReference>